<proteinExistence type="predicted"/>
<accession>A0A9Q0BTW3</accession>
<evidence type="ECO:0000256" key="1">
    <source>
        <dbReference type="SAM" id="SignalP"/>
    </source>
</evidence>
<keyword evidence="1" id="KW-0732">Signal</keyword>
<reference evidence="2" key="1">
    <citation type="journal article" date="2023" name="Genome Biol. Evol.">
        <title>Long-read-based Genome Assembly of Drosophila gunungcola Reveals Fewer Chemosensory Genes in Flower-breeding Species.</title>
        <authorList>
            <person name="Negi A."/>
            <person name="Liao B.Y."/>
            <person name="Yeh S.D."/>
        </authorList>
    </citation>
    <scope>NUCLEOTIDE SEQUENCE</scope>
    <source>
        <strain evidence="2">Sukarami</strain>
    </source>
</reference>
<keyword evidence="3" id="KW-1185">Reference proteome</keyword>
<feature type="signal peptide" evidence="1">
    <location>
        <begin position="1"/>
        <end position="19"/>
    </location>
</feature>
<evidence type="ECO:0000313" key="2">
    <source>
        <dbReference type="EMBL" id="KAI8043639.1"/>
    </source>
</evidence>
<dbReference type="InterPro" id="IPR013783">
    <property type="entry name" value="Ig-like_fold"/>
</dbReference>
<gene>
    <name evidence="2" type="ORF">M5D96_004972</name>
</gene>
<protein>
    <recommendedName>
        <fullName evidence="4">Ig-like domain-containing protein</fullName>
    </recommendedName>
</protein>
<name>A0A9Q0BTW3_9MUSC</name>
<dbReference type="AlphaFoldDB" id="A0A9Q0BTW3"/>
<comment type="caution">
    <text evidence="2">The sequence shown here is derived from an EMBL/GenBank/DDBJ whole genome shotgun (WGS) entry which is preliminary data.</text>
</comment>
<feature type="chain" id="PRO_5040504105" description="Ig-like domain-containing protein" evidence="1">
    <location>
        <begin position="20"/>
        <end position="190"/>
    </location>
</feature>
<evidence type="ECO:0008006" key="4">
    <source>
        <dbReference type="Google" id="ProtNLM"/>
    </source>
</evidence>
<dbReference type="Gene3D" id="2.60.40.10">
    <property type="entry name" value="Immunoglobulins"/>
    <property type="match status" value="1"/>
</dbReference>
<sequence length="190" mass="21599">MLLTKSLIPILFYIGIVLSNEAPRIKPCNSFIILELKTNFTLECESDEPVIWWTEHDLGQLTATNTYNKTQDRNTIYVNSLQLSDISTDLVAAYYCIKDSKLRNLNQESKDSEKSMVELVDQAQSSSIYVYVNDPDNKVVGSDINLIAKPYTDLVIPCKPSTPDTELVLKSLDSVSNCNLNFFKFFFKTF</sequence>
<dbReference type="EMBL" id="JAMKOV010000002">
    <property type="protein sequence ID" value="KAI8043639.1"/>
    <property type="molecule type" value="Genomic_DNA"/>
</dbReference>
<organism evidence="2 3">
    <name type="scientific">Drosophila gunungcola</name>
    <name type="common">fruit fly</name>
    <dbReference type="NCBI Taxonomy" id="103775"/>
    <lineage>
        <taxon>Eukaryota</taxon>
        <taxon>Metazoa</taxon>
        <taxon>Ecdysozoa</taxon>
        <taxon>Arthropoda</taxon>
        <taxon>Hexapoda</taxon>
        <taxon>Insecta</taxon>
        <taxon>Pterygota</taxon>
        <taxon>Neoptera</taxon>
        <taxon>Endopterygota</taxon>
        <taxon>Diptera</taxon>
        <taxon>Brachycera</taxon>
        <taxon>Muscomorpha</taxon>
        <taxon>Ephydroidea</taxon>
        <taxon>Drosophilidae</taxon>
        <taxon>Drosophila</taxon>
        <taxon>Sophophora</taxon>
    </lineage>
</organism>
<dbReference type="Proteomes" id="UP001059596">
    <property type="component" value="Unassembled WGS sequence"/>
</dbReference>
<evidence type="ECO:0000313" key="3">
    <source>
        <dbReference type="Proteomes" id="UP001059596"/>
    </source>
</evidence>